<evidence type="ECO:0000256" key="1">
    <source>
        <dbReference type="ARBA" id="ARBA00004370"/>
    </source>
</evidence>
<dbReference type="PANTHER" id="PTHR28185">
    <property type="entry name" value="MITOCHONDRIAL DISTRIBUTION AND MORPHOLOGY PROTEIN 34"/>
    <property type="match status" value="1"/>
</dbReference>
<comment type="domain">
    <text evidence="10">Lacks alpha-helical transmembrane segments, suggesting that it resides in the membrane via beta-sheet conformations similar to those predicted for other outer membrane proteins and porin.</text>
</comment>
<evidence type="ECO:0000256" key="5">
    <source>
        <dbReference type="ARBA" id="ARBA00022787"/>
    </source>
</evidence>
<name>A0A015ISS7_RHIIW</name>
<keyword evidence="7" id="KW-0446">Lipid-binding</keyword>
<dbReference type="InterPro" id="IPR058825">
    <property type="entry name" value="MDM34_N"/>
</dbReference>
<keyword evidence="13" id="KW-1185">Reference proteome</keyword>
<dbReference type="AlphaFoldDB" id="A0A015ISS7"/>
<dbReference type="InterPro" id="IPR031468">
    <property type="entry name" value="SMP_LBD"/>
</dbReference>
<evidence type="ECO:0000256" key="7">
    <source>
        <dbReference type="ARBA" id="ARBA00023121"/>
    </source>
</evidence>
<comment type="caution">
    <text evidence="12">The sequence shown here is derived from an EMBL/GenBank/DDBJ whole genome shotgun (WGS) entry which is preliminary data.</text>
</comment>
<dbReference type="HAMAP" id="MF_03105">
    <property type="entry name" value="Mdm34"/>
    <property type="match status" value="1"/>
</dbReference>
<organism evidence="12 13">
    <name type="scientific">Rhizophagus irregularis (strain DAOM 197198w)</name>
    <name type="common">Glomus intraradices</name>
    <dbReference type="NCBI Taxonomy" id="1432141"/>
    <lineage>
        <taxon>Eukaryota</taxon>
        <taxon>Fungi</taxon>
        <taxon>Fungi incertae sedis</taxon>
        <taxon>Mucoromycota</taxon>
        <taxon>Glomeromycotina</taxon>
        <taxon>Glomeromycetes</taxon>
        <taxon>Glomerales</taxon>
        <taxon>Glomeraceae</taxon>
        <taxon>Rhizophagus</taxon>
    </lineage>
</organism>
<dbReference type="GO" id="GO:0007005">
    <property type="term" value="P:mitochondrion organization"/>
    <property type="evidence" value="ECO:0007669"/>
    <property type="project" value="InterPro"/>
</dbReference>
<dbReference type="Pfam" id="PF26545">
    <property type="entry name" value="Mdm34_N"/>
    <property type="match status" value="1"/>
</dbReference>
<evidence type="ECO:0000256" key="2">
    <source>
        <dbReference type="ARBA" id="ARBA00022448"/>
    </source>
</evidence>
<accession>A0A015ISS7</accession>
<evidence type="ECO:0000313" key="13">
    <source>
        <dbReference type="Proteomes" id="UP000022910"/>
    </source>
</evidence>
<keyword evidence="8 10" id="KW-0496">Mitochondrion</keyword>
<keyword evidence="6" id="KW-0445">Lipid transport</keyword>
<keyword evidence="4 10" id="KW-0812">Transmembrane</keyword>
<evidence type="ECO:0000256" key="3">
    <source>
        <dbReference type="ARBA" id="ARBA00022452"/>
    </source>
</evidence>
<comment type="subunit">
    <text evidence="10">Component of the ER-mitochondria encounter structure (ERMES) or MDM complex, composed of MMM1, MDM10, MDM12 and MDM34.</text>
</comment>
<dbReference type="GO" id="GO:0015914">
    <property type="term" value="P:phospholipid transport"/>
    <property type="evidence" value="ECO:0007669"/>
    <property type="project" value="TreeGrafter"/>
</dbReference>
<comment type="function">
    <text evidence="10">Component of the ERMES/MDM complex, which serves as a molecular tether to connect the endoplasmic reticulum (ER) and mitochondria. Components of this complex are involved in the control of mitochondrial shape and protein biogenesis, and function in nonvesicular lipid trafficking between the ER and mitochondria. MDM34 is required for the interaction of the ER-resident membrane protein MMM1 and the outer mitochondrial membrane-resident beta-barrel protein MDM10.</text>
</comment>
<dbReference type="GO" id="GO:0008289">
    <property type="term" value="F:lipid binding"/>
    <property type="evidence" value="ECO:0007669"/>
    <property type="project" value="UniProtKB-KW"/>
</dbReference>
<dbReference type="STRING" id="1432141.A0A015ISS7"/>
<comment type="subcellular location">
    <subcellularLocation>
        <location evidence="1">Membrane</location>
    </subcellularLocation>
    <subcellularLocation>
        <location evidence="10">Mitochondrion outer membrane</location>
        <topology evidence="10">Multi-pass membrane protein</topology>
    </subcellularLocation>
    <text evidence="10">The ERMES/MDM complex localizes to a few discrete foci (around 10 per single cell), that represent mitochondria-endoplasmic reticulum junctions. These foci are often found next to mtDNA nucleoids.</text>
</comment>
<evidence type="ECO:0000256" key="6">
    <source>
        <dbReference type="ARBA" id="ARBA00023055"/>
    </source>
</evidence>
<comment type="similarity">
    <text evidence="10">Belongs to the MDM34 family.</text>
</comment>
<proteinExistence type="inferred from homology"/>
<keyword evidence="5 10" id="KW-1000">Mitochondrion outer membrane</keyword>
<evidence type="ECO:0000259" key="11">
    <source>
        <dbReference type="PROSITE" id="PS51847"/>
    </source>
</evidence>
<dbReference type="Proteomes" id="UP000022910">
    <property type="component" value="Unassembled WGS sequence"/>
</dbReference>
<dbReference type="PANTHER" id="PTHR28185:SF1">
    <property type="entry name" value="MITOCHONDRIAL DISTRIBUTION AND MORPHOLOGY PROTEIN 34"/>
    <property type="match status" value="1"/>
</dbReference>
<evidence type="ECO:0000256" key="4">
    <source>
        <dbReference type="ARBA" id="ARBA00022692"/>
    </source>
</evidence>
<dbReference type="HOGENOM" id="CLU_010017_0_0_1"/>
<keyword evidence="9 10" id="KW-0472">Membrane</keyword>
<evidence type="ECO:0000256" key="9">
    <source>
        <dbReference type="ARBA" id="ARBA00023136"/>
    </source>
</evidence>
<reference evidence="12 13" key="1">
    <citation type="submission" date="2014-02" db="EMBL/GenBank/DDBJ databases">
        <title>Single nucleus genome sequencing reveals high similarity among nuclei of an endomycorrhizal fungus.</title>
        <authorList>
            <person name="Lin K."/>
            <person name="Geurts R."/>
            <person name="Zhang Z."/>
            <person name="Limpens E."/>
            <person name="Saunders D.G."/>
            <person name="Mu D."/>
            <person name="Pang E."/>
            <person name="Cao H."/>
            <person name="Cha H."/>
            <person name="Lin T."/>
            <person name="Zhou Q."/>
            <person name="Shang Y."/>
            <person name="Li Y."/>
            <person name="Ivanov S."/>
            <person name="Sharma T."/>
            <person name="Velzen R.V."/>
            <person name="Ruijter N.D."/>
            <person name="Aanen D.K."/>
            <person name="Win J."/>
            <person name="Kamoun S."/>
            <person name="Bisseling T."/>
            <person name="Huang S."/>
        </authorList>
    </citation>
    <scope>NUCLEOTIDE SEQUENCE [LARGE SCALE GENOMIC DNA]</scope>
    <source>
        <strain evidence="13">DAOM197198w</strain>
    </source>
</reference>
<dbReference type="OrthoDB" id="17927at2759"/>
<keyword evidence="2" id="KW-0813">Transport</keyword>
<dbReference type="CDD" id="cd21673">
    <property type="entry name" value="SMP_Mdm34"/>
    <property type="match status" value="1"/>
</dbReference>
<protein>
    <recommendedName>
        <fullName evidence="10">Mitochondrial distribution and morphology protein 34</fullName>
    </recommendedName>
</protein>
<evidence type="ECO:0000256" key="10">
    <source>
        <dbReference type="HAMAP-Rule" id="MF_03105"/>
    </source>
</evidence>
<evidence type="ECO:0000256" key="8">
    <source>
        <dbReference type="ARBA" id="ARBA00023128"/>
    </source>
</evidence>
<evidence type="ECO:0000313" key="12">
    <source>
        <dbReference type="EMBL" id="EXX57325.1"/>
    </source>
</evidence>
<dbReference type="InterPro" id="IPR027536">
    <property type="entry name" value="MDM34"/>
</dbReference>
<dbReference type="GO" id="GO:0032865">
    <property type="term" value="C:ERMES complex"/>
    <property type="evidence" value="ECO:0007669"/>
    <property type="project" value="UniProtKB-UniRule"/>
</dbReference>
<dbReference type="PROSITE" id="PS51847">
    <property type="entry name" value="SMP"/>
    <property type="match status" value="1"/>
</dbReference>
<sequence length="551" mass="62784">MAFKFNWPDFTTEFVEQAKQLLTTALNKSNNPANIVDHIVVKDLNMGTKPPELEIMEIGELAVDKFRGIFKLIYSGDAHLTLQTKVQANPMNSNKSDVSMYTRRGILAADQPLVVPMLLRLSNLKLRGIIVLVVSKQKGITLVFKNDPLEKVDISSTFDSISSIQRFLQTEIEKRLRIMFQEDLPSIVHQLSLRKWLNCNKQKEETTFKQELLEKDHNYDHSPLHNLPENTPYDTMSMPDLRYHTPLSTPSSEFSSISPESSFYAEDGYSNMGDLDSLDGYPGCSTYSNFGDLFDRQKEEGLKAISQPNKDHYSDVNRPRVFHRQRFLVSPKPQRRGSLPTWLPSVQEQQYDVRKPLRRHIHSEVKHPLSPIITDHFTETVSPASSSNINKVTMANLQRHNQYQTAERTQSLGHQNSLFSSNTSDDVTYNVSLSDSHQHINHKSVSASTFSSNEHDVFLRQQEIVLQPSETSVAAKLATLMNSNHTISPYTRTLQHLTFRSFPHPANKTLTNKRKLPGKVVVKRNVLSFPSLTTGFEHCNNNVHDSNNNKD</sequence>
<gene>
    <name evidence="10" type="primary">MDM34</name>
    <name evidence="12" type="ORF">RirG_208310</name>
</gene>
<dbReference type="EMBL" id="JEMT01027406">
    <property type="protein sequence ID" value="EXX57325.1"/>
    <property type="molecule type" value="Genomic_DNA"/>
</dbReference>
<dbReference type="GO" id="GO:1990456">
    <property type="term" value="P:mitochondrion-endoplasmic reticulum membrane tethering"/>
    <property type="evidence" value="ECO:0007669"/>
    <property type="project" value="TreeGrafter"/>
</dbReference>
<keyword evidence="3 10" id="KW-1134">Transmembrane beta strand</keyword>
<feature type="domain" description="SMP-LTD" evidence="11">
    <location>
        <begin position="1"/>
        <end position="193"/>
    </location>
</feature>